<sequence length="258" mass="29331">MNNVAKNVKKEKTTPFRHLSYIQINKYNMRIIIASCIFLLFAPLPVQSQQTLNMPLQHELDSILKLDQRYREALSIYSDKTADSLAAAYHVSKENVSSYLWQLQTKADSSNLLRIREIIQQYGYPGKTLVDSPANESACMVIQHSNVIDQFLALIKTAAEQKELPFHLYAMMLDRSLMYNGKPQVYGTQGKGFQALDSVTGKKSFQLIIWPVQEAATVNERRKAAGFKDTIEANAKRLGITYTPLTIEQVHKMQGKKE</sequence>
<comment type="caution">
    <text evidence="1">The sequence shown here is derived from an EMBL/GenBank/DDBJ whole genome shotgun (WGS) entry which is preliminary data.</text>
</comment>
<organism evidence="1 2">
    <name type="scientific">Filimonas zeae</name>
    <dbReference type="NCBI Taxonomy" id="1737353"/>
    <lineage>
        <taxon>Bacteria</taxon>
        <taxon>Pseudomonadati</taxon>
        <taxon>Bacteroidota</taxon>
        <taxon>Chitinophagia</taxon>
        <taxon>Chitinophagales</taxon>
        <taxon>Chitinophagaceae</taxon>
        <taxon>Filimonas</taxon>
    </lineage>
</organism>
<gene>
    <name evidence="1" type="ORF">GCM10011379_48440</name>
</gene>
<accession>A0A917J319</accession>
<dbReference type="EMBL" id="BMIB01000005">
    <property type="protein sequence ID" value="GGH79292.1"/>
    <property type="molecule type" value="Genomic_DNA"/>
</dbReference>
<dbReference type="AlphaFoldDB" id="A0A917J319"/>
<dbReference type="Proteomes" id="UP000627292">
    <property type="component" value="Unassembled WGS sequence"/>
</dbReference>
<protein>
    <submittedName>
        <fullName evidence="1">Uncharacterized protein</fullName>
    </submittedName>
</protein>
<evidence type="ECO:0000313" key="1">
    <source>
        <dbReference type="EMBL" id="GGH79292.1"/>
    </source>
</evidence>
<name>A0A917J319_9BACT</name>
<dbReference type="Pfam" id="PF20329">
    <property type="entry name" value="DUF6624"/>
    <property type="match status" value="1"/>
</dbReference>
<reference evidence="1" key="1">
    <citation type="journal article" date="2014" name="Int. J. Syst. Evol. Microbiol.">
        <title>Complete genome sequence of Corynebacterium casei LMG S-19264T (=DSM 44701T), isolated from a smear-ripened cheese.</title>
        <authorList>
            <consortium name="US DOE Joint Genome Institute (JGI-PGF)"/>
            <person name="Walter F."/>
            <person name="Albersmeier A."/>
            <person name="Kalinowski J."/>
            <person name="Ruckert C."/>
        </authorList>
    </citation>
    <scope>NUCLEOTIDE SEQUENCE</scope>
    <source>
        <strain evidence="1">CGMCC 1.15290</strain>
    </source>
</reference>
<reference evidence="1" key="2">
    <citation type="submission" date="2020-09" db="EMBL/GenBank/DDBJ databases">
        <authorList>
            <person name="Sun Q."/>
            <person name="Zhou Y."/>
        </authorList>
    </citation>
    <scope>NUCLEOTIDE SEQUENCE</scope>
    <source>
        <strain evidence="1">CGMCC 1.15290</strain>
    </source>
</reference>
<dbReference type="InterPro" id="IPR046732">
    <property type="entry name" value="DUF6624"/>
</dbReference>
<keyword evidence="2" id="KW-1185">Reference proteome</keyword>
<evidence type="ECO:0000313" key="2">
    <source>
        <dbReference type="Proteomes" id="UP000627292"/>
    </source>
</evidence>
<proteinExistence type="predicted"/>